<comment type="caution">
    <text evidence="2">The sequence shown here is derived from an EMBL/GenBank/DDBJ whole genome shotgun (WGS) entry which is preliminary data.</text>
</comment>
<dbReference type="AlphaFoldDB" id="A0A9Q3GD90"/>
<evidence type="ECO:0000256" key="1">
    <source>
        <dbReference type="SAM" id="MobiDB-lite"/>
    </source>
</evidence>
<dbReference type="Proteomes" id="UP000765509">
    <property type="component" value="Unassembled WGS sequence"/>
</dbReference>
<evidence type="ECO:0000313" key="2">
    <source>
        <dbReference type="EMBL" id="MBW0462686.1"/>
    </source>
</evidence>
<gene>
    <name evidence="2" type="ORF">O181_002401</name>
</gene>
<feature type="region of interest" description="Disordered" evidence="1">
    <location>
        <begin position="1"/>
        <end position="54"/>
    </location>
</feature>
<dbReference type="EMBL" id="AVOT02000398">
    <property type="protein sequence ID" value="MBW0462686.1"/>
    <property type="molecule type" value="Genomic_DNA"/>
</dbReference>
<accession>A0A9Q3GD90</accession>
<organism evidence="2 3">
    <name type="scientific">Austropuccinia psidii MF-1</name>
    <dbReference type="NCBI Taxonomy" id="1389203"/>
    <lineage>
        <taxon>Eukaryota</taxon>
        <taxon>Fungi</taxon>
        <taxon>Dikarya</taxon>
        <taxon>Basidiomycota</taxon>
        <taxon>Pucciniomycotina</taxon>
        <taxon>Pucciniomycetes</taxon>
        <taxon>Pucciniales</taxon>
        <taxon>Sphaerophragmiaceae</taxon>
        <taxon>Austropuccinia</taxon>
    </lineage>
</organism>
<keyword evidence="3" id="KW-1185">Reference proteome</keyword>
<protein>
    <submittedName>
        <fullName evidence="2">Uncharacterized protein</fullName>
    </submittedName>
</protein>
<evidence type="ECO:0000313" key="3">
    <source>
        <dbReference type="Proteomes" id="UP000765509"/>
    </source>
</evidence>
<name>A0A9Q3GD90_9BASI</name>
<feature type="compositionally biased region" description="Basic residues" evidence="1">
    <location>
        <begin position="25"/>
        <end position="52"/>
    </location>
</feature>
<proteinExistence type="predicted"/>
<sequence length="206" mass="23318">MTPALETEAAVASTSSKPALEVSKYKPKGPQKKQRGPKNHQSKGKGKAHWHRPYLPTRVQDPQIGAYSSRQCLQYGQNSDGIHIKRAVKDELAFSTQIIDEIHSVKSSIDVELEKFDAKLNQTLDMSELTRNDKNYTELYQLTNFRLDSIINTCDSIESKCQIDEMGDISIFNINDQLKIIKNYILEIGENTNQFATHGTESDSER</sequence>
<reference evidence="2" key="1">
    <citation type="submission" date="2021-03" db="EMBL/GenBank/DDBJ databases">
        <title>Draft genome sequence of rust myrtle Austropuccinia psidii MF-1, a brazilian biotype.</title>
        <authorList>
            <person name="Quecine M.C."/>
            <person name="Pachon D.M.R."/>
            <person name="Bonatelli M.L."/>
            <person name="Correr F.H."/>
            <person name="Franceschini L.M."/>
            <person name="Leite T.F."/>
            <person name="Margarido G.R.A."/>
            <person name="Almeida C.A."/>
            <person name="Ferrarezi J.A."/>
            <person name="Labate C.A."/>
        </authorList>
    </citation>
    <scope>NUCLEOTIDE SEQUENCE</scope>
    <source>
        <strain evidence="2">MF-1</strain>
    </source>
</reference>